<accession>A0ABZ0PJE6</accession>
<dbReference type="PANTHER" id="PTHR42928">
    <property type="entry name" value="TRICARBOXYLATE-BINDING PROTEIN"/>
    <property type="match status" value="1"/>
</dbReference>
<proteinExistence type="inferred from homology"/>
<dbReference type="PANTHER" id="PTHR42928:SF5">
    <property type="entry name" value="BLR1237 PROTEIN"/>
    <property type="match status" value="1"/>
</dbReference>
<gene>
    <name evidence="3" type="ORF">R9Z33_02980</name>
</gene>
<dbReference type="InterPro" id="IPR005064">
    <property type="entry name" value="BUG"/>
</dbReference>
<organism evidence="3 4">
    <name type="scientific">Sediminicoccus rosea</name>
    <dbReference type="NCBI Taxonomy" id="1225128"/>
    <lineage>
        <taxon>Bacteria</taxon>
        <taxon>Pseudomonadati</taxon>
        <taxon>Pseudomonadota</taxon>
        <taxon>Alphaproteobacteria</taxon>
        <taxon>Acetobacterales</taxon>
        <taxon>Roseomonadaceae</taxon>
        <taxon>Sediminicoccus</taxon>
    </lineage>
</organism>
<dbReference type="Pfam" id="PF03401">
    <property type="entry name" value="TctC"/>
    <property type="match status" value="1"/>
</dbReference>
<dbReference type="EMBL" id="CP137852">
    <property type="protein sequence ID" value="WPB85845.1"/>
    <property type="molecule type" value="Genomic_DNA"/>
</dbReference>
<feature type="signal peptide" evidence="2">
    <location>
        <begin position="1"/>
        <end position="22"/>
    </location>
</feature>
<dbReference type="RefSeq" id="WP_318649822.1">
    <property type="nucleotide sequence ID" value="NZ_CP137852.1"/>
</dbReference>
<keyword evidence="2" id="KW-0732">Signal</keyword>
<dbReference type="Proteomes" id="UP001305521">
    <property type="component" value="Chromosome"/>
</dbReference>
<protein>
    <submittedName>
        <fullName evidence="3">Tripartite tricarboxylate transporter substrate binding protein</fullName>
    </submittedName>
</protein>
<comment type="similarity">
    <text evidence="1">Belongs to the UPF0065 (bug) family.</text>
</comment>
<name>A0ABZ0PJE6_9PROT</name>
<reference evidence="3 4" key="1">
    <citation type="submission" date="2023-11" db="EMBL/GenBank/DDBJ databases">
        <title>Arctic aerobic anoxygenic photoheterotroph Sediminicoccus rosea KRV36 adapts its photosynthesis to long days of polar summer.</title>
        <authorList>
            <person name="Tomasch J."/>
            <person name="Kopejtka K."/>
            <person name="Bily T."/>
            <person name="Gardiner A.T."/>
            <person name="Gardian Z."/>
            <person name="Shivaramu S."/>
            <person name="Koblizek M."/>
            <person name="Engelhardt F."/>
            <person name="Kaftan D."/>
        </authorList>
    </citation>
    <scope>NUCLEOTIDE SEQUENCE [LARGE SCALE GENOMIC DNA]</scope>
    <source>
        <strain evidence="3 4">R-30</strain>
    </source>
</reference>
<sequence>MPFPSRRLMLTGLAAMPGAAKANVTLPAGWPERPLRIILPAAGGAGTADTLARILAQEMDKRLPQRTLVDNRPGANGNVGATAAARSAPDGHTILFTWAGTMATSPALYRDLAFNPQRDFEPVILLGNVPNILVVNNSLGIRDLAAFTAYVRANPGRLSYGSSGNGSSMHLAGELYRQATGTEMVHIPYAGIQQGFTDLFTGRIQVMFNLVTGAAPQVRAGQVTPIAVLSDQRSAVLPDVPTMAELGMPGMEFGSWFCLMLPKGTPAPIVQALNALVNEILAEPESRARFTAQGLDIIGGPPARLTTLLDAEIRRHAELVRVSGTRLE</sequence>
<evidence type="ECO:0000256" key="1">
    <source>
        <dbReference type="ARBA" id="ARBA00006987"/>
    </source>
</evidence>
<keyword evidence="4" id="KW-1185">Reference proteome</keyword>
<dbReference type="Gene3D" id="3.40.190.10">
    <property type="entry name" value="Periplasmic binding protein-like II"/>
    <property type="match status" value="1"/>
</dbReference>
<dbReference type="InterPro" id="IPR042100">
    <property type="entry name" value="Bug_dom1"/>
</dbReference>
<dbReference type="SUPFAM" id="SSF53850">
    <property type="entry name" value="Periplasmic binding protein-like II"/>
    <property type="match status" value="1"/>
</dbReference>
<evidence type="ECO:0000256" key="2">
    <source>
        <dbReference type="SAM" id="SignalP"/>
    </source>
</evidence>
<evidence type="ECO:0000313" key="4">
    <source>
        <dbReference type="Proteomes" id="UP001305521"/>
    </source>
</evidence>
<dbReference type="PIRSF" id="PIRSF017082">
    <property type="entry name" value="YflP"/>
    <property type="match status" value="1"/>
</dbReference>
<feature type="chain" id="PRO_5046842097" evidence="2">
    <location>
        <begin position="23"/>
        <end position="328"/>
    </location>
</feature>
<dbReference type="Gene3D" id="3.40.190.150">
    <property type="entry name" value="Bordetella uptake gene, domain 1"/>
    <property type="match status" value="1"/>
</dbReference>
<dbReference type="CDD" id="cd07012">
    <property type="entry name" value="PBP2_Bug_TTT"/>
    <property type="match status" value="1"/>
</dbReference>
<evidence type="ECO:0000313" key="3">
    <source>
        <dbReference type="EMBL" id="WPB85845.1"/>
    </source>
</evidence>